<feature type="transmembrane region" description="Helical" evidence="8">
    <location>
        <begin position="169"/>
        <end position="191"/>
    </location>
</feature>
<keyword evidence="5 8" id="KW-1133">Transmembrane helix</keyword>
<evidence type="ECO:0000313" key="11">
    <source>
        <dbReference type="Proteomes" id="UP000198215"/>
    </source>
</evidence>
<feature type="domain" description="SSD" evidence="9">
    <location>
        <begin position="165"/>
        <end position="330"/>
    </location>
</feature>
<dbReference type="InterPro" id="IPR050545">
    <property type="entry name" value="Mycobact_MmpL"/>
</dbReference>
<feature type="transmembrane region" description="Helical" evidence="8">
    <location>
        <begin position="309"/>
        <end position="336"/>
    </location>
</feature>
<keyword evidence="6 8" id="KW-0472">Membrane</keyword>
<evidence type="ECO:0000256" key="4">
    <source>
        <dbReference type="ARBA" id="ARBA00022692"/>
    </source>
</evidence>
<comment type="subcellular location">
    <subcellularLocation>
        <location evidence="1">Cell membrane</location>
        <topology evidence="1">Multi-pass membrane protein</topology>
    </subcellularLocation>
</comment>
<feature type="transmembrane region" description="Helical" evidence="8">
    <location>
        <begin position="572"/>
        <end position="594"/>
    </location>
</feature>
<dbReference type="Pfam" id="PF03176">
    <property type="entry name" value="MMPL"/>
    <property type="match status" value="2"/>
</dbReference>
<keyword evidence="11" id="KW-1185">Reference proteome</keyword>
<organism evidence="10 11">
    <name type="scientific">Micromonospora coxensis</name>
    <dbReference type="NCBI Taxonomy" id="356852"/>
    <lineage>
        <taxon>Bacteria</taxon>
        <taxon>Bacillati</taxon>
        <taxon>Actinomycetota</taxon>
        <taxon>Actinomycetes</taxon>
        <taxon>Micromonosporales</taxon>
        <taxon>Micromonosporaceae</taxon>
        <taxon>Micromonospora</taxon>
    </lineage>
</organism>
<dbReference type="AlphaFoldDB" id="A0A1C5HP26"/>
<feature type="region of interest" description="Disordered" evidence="7">
    <location>
        <begin position="684"/>
        <end position="706"/>
    </location>
</feature>
<feature type="transmembrane region" description="Helical" evidence="8">
    <location>
        <begin position="519"/>
        <end position="536"/>
    </location>
</feature>
<feature type="transmembrane region" description="Helical" evidence="8">
    <location>
        <begin position="276"/>
        <end position="297"/>
    </location>
</feature>
<evidence type="ECO:0000256" key="3">
    <source>
        <dbReference type="ARBA" id="ARBA00022475"/>
    </source>
</evidence>
<evidence type="ECO:0000313" key="10">
    <source>
        <dbReference type="EMBL" id="SCG47745.1"/>
    </source>
</evidence>
<evidence type="ECO:0000259" key="9">
    <source>
        <dbReference type="PROSITE" id="PS50156"/>
    </source>
</evidence>
<dbReference type="InterPro" id="IPR000731">
    <property type="entry name" value="SSD"/>
</dbReference>
<dbReference type="PANTHER" id="PTHR33406">
    <property type="entry name" value="MEMBRANE PROTEIN MJ1562-RELATED"/>
    <property type="match status" value="1"/>
</dbReference>
<keyword evidence="4 8" id="KW-0812">Transmembrane</keyword>
<evidence type="ECO:0000256" key="2">
    <source>
        <dbReference type="ARBA" id="ARBA00010157"/>
    </source>
</evidence>
<feature type="transmembrane region" description="Helical" evidence="8">
    <location>
        <begin position="615"/>
        <end position="640"/>
    </location>
</feature>
<name>A0A1C5HP26_9ACTN</name>
<accession>A0A1C5HP26</accession>
<dbReference type="SUPFAM" id="SSF82866">
    <property type="entry name" value="Multidrug efflux transporter AcrB transmembrane domain"/>
    <property type="match status" value="2"/>
</dbReference>
<dbReference type="InterPro" id="IPR004869">
    <property type="entry name" value="MMPL_dom"/>
</dbReference>
<dbReference type="RefSeq" id="WP_088979308.1">
    <property type="nucleotide sequence ID" value="NZ_LT607753.1"/>
</dbReference>
<evidence type="ECO:0000256" key="5">
    <source>
        <dbReference type="ARBA" id="ARBA00022989"/>
    </source>
</evidence>
<feature type="transmembrane region" description="Helical" evidence="8">
    <location>
        <begin position="646"/>
        <end position="667"/>
    </location>
</feature>
<reference evidence="11" key="1">
    <citation type="submission" date="2016-06" db="EMBL/GenBank/DDBJ databases">
        <authorList>
            <person name="Varghese N."/>
            <person name="Submissions Spin"/>
        </authorList>
    </citation>
    <scope>NUCLEOTIDE SEQUENCE [LARGE SCALE GENOMIC DNA]</scope>
    <source>
        <strain evidence="11">DSM 45161</strain>
    </source>
</reference>
<evidence type="ECO:0000256" key="8">
    <source>
        <dbReference type="SAM" id="Phobius"/>
    </source>
</evidence>
<dbReference type="Proteomes" id="UP000198215">
    <property type="component" value="Chromosome I"/>
</dbReference>
<evidence type="ECO:0000256" key="1">
    <source>
        <dbReference type="ARBA" id="ARBA00004651"/>
    </source>
</evidence>
<dbReference type="PROSITE" id="PS50156">
    <property type="entry name" value="SSD"/>
    <property type="match status" value="1"/>
</dbReference>
<proteinExistence type="inferred from homology"/>
<gene>
    <name evidence="10" type="ORF">GA0070614_1583</name>
</gene>
<dbReference type="GO" id="GO:0005886">
    <property type="term" value="C:plasma membrane"/>
    <property type="evidence" value="ECO:0007669"/>
    <property type="project" value="UniProtKB-SubCell"/>
</dbReference>
<feature type="transmembrane region" description="Helical" evidence="8">
    <location>
        <begin position="233"/>
        <end position="255"/>
    </location>
</feature>
<sequence>MSRQRLTGLPSGRRGKYAVLVLWLVLVAVAGPLSVKLSEVQDNATLGALPVGVESSRATARAEAAFPDSDRPLAVAVYVRDGGLTAADRAKADADRTAFARYADGGAVSPAVPSEDGRALLVSFPVAGDDERRATAVSEVKERLDVDAPGGLRTALTGDAAAESDVFDAFAGMDVALLLATAATVAVLLLLTYRSPVLWLVPLVTVGVANQFAGGVVYLMARYGGLAVDFQSQTILTVLVFGVGVDYALLLIARYREELRRHADRHEAMRVALRRSFGAICASAATVAVGLLCLLAADLPSTRGLGPVGAVGIVAALLAMTTLLPAVLVLCGRWLFWPFVPRWSPTAATDDVTVDHGIWRRVAAAVGGRPRAVWIGTAAALVALTVGIGNLSIGLPGEESFTTEVGSVTGQKLIAAHYPGGATAPAEILATAGTADEVVAAARAVPGVARVEAAQPSPDGTWVRVPAVLADTPDSDAARTTVQRLRAAVHAVPGADALVGGQTATLVDEERTVARDNRVVIPLVLAVVLVILVLLLRALVAPLLLMVSVVLSYAAAMGAAGLLLAALGHPRLFVGVPLQAFLFLVALGVDYTIFLMTRAREETAVLGHRAGVLRALTVTGGVITSAGVVLAATFGALGVLPLVPSIQMGVIVAVGILLDTLLVRSLLIPALALDLGARTWWPGRPARPAARPTPPAPPARRVLAGS</sequence>
<feature type="transmembrane region" description="Helical" evidence="8">
    <location>
        <begin position="543"/>
        <end position="566"/>
    </location>
</feature>
<dbReference type="Gene3D" id="1.20.1640.10">
    <property type="entry name" value="Multidrug efflux transporter AcrB transmembrane domain"/>
    <property type="match status" value="2"/>
</dbReference>
<dbReference type="OrthoDB" id="2365435at2"/>
<protein>
    <submittedName>
        <fullName evidence="10">Putative drug exporter of the RND superfamily</fullName>
    </submittedName>
</protein>
<feature type="transmembrane region" description="Helical" evidence="8">
    <location>
        <begin position="198"/>
        <end position="221"/>
    </location>
</feature>
<evidence type="ECO:0000256" key="6">
    <source>
        <dbReference type="ARBA" id="ARBA00023136"/>
    </source>
</evidence>
<comment type="similarity">
    <text evidence="2">Belongs to the resistance-nodulation-cell division (RND) (TC 2.A.6) family. MmpL subfamily.</text>
</comment>
<dbReference type="PANTHER" id="PTHR33406:SF6">
    <property type="entry name" value="MEMBRANE PROTEIN YDGH-RELATED"/>
    <property type="match status" value="1"/>
</dbReference>
<keyword evidence="3" id="KW-1003">Cell membrane</keyword>
<dbReference type="EMBL" id="LT607753">
    <property type="protein sequence ID" value="SCG47745.1"/>
    <property type="molecule type" value="Genomic_DNA"/>
</dbReference>
<evidence type="ECO:0000256" key="7">
    <source>
        <dbReference type="SAM" id="MobiDB-lite"/>
    </source>
</evidence>